<evidence type="ECO:0000256" key="4">
    <source>
        <dbReference type="ARBA" id="ARBA00012438"/>
    </source>
</evidence>
<evidence type="ECO:0000256" key="18">
    <source>
        <dbReference type="SAM" id="MobiDB-lite"/>
    </source>
</evidence>
<evidence type="ECO:0000256" key="9">
    <source>
        <dbReference type="ARBA" id="ARBA00022679"/>
    </source>
</evidence>
<dbReference type="Gene3D" id="1.20.5.1930">
    <property type="match status" value="1"/>
</dbReference>
<feature type="transmembrane region" description="Helical" evidence="19">
    <location>
        <begin position="98"/>
        <end position="115"/>
    </location>
</feature>
<evidence type="ECO:0000256" key="12">
    <source>
        <dbReference type="ARBA" id="ARBA00022840"/>
    </source>
</evidence>
<evidence type="ECO:0000256" key="8">
    <source>
        <dbReference type="ARBA" id="ARBA00022553"/>
    </source>
</evidence>
<dbReference type="Gene3D" id="3.30.565.10">
    <property type="entry name" value="Histidine kinase-like ATPase, C-terminal domain"/>
    <property type="match status" value="1"/>
</dbReference>
<comment type="caution">
    <text evidence="21">The sequence shown here is derived from an EMBL/GenBank/DDBJ whole genome shotgun (WGS) entry which is preliminary data.</text>
</comment>
<dbReference type="AlphaFoldDB" id="A0A939RXQ8"/>
<evidence type="ECO:0000313" key="21">
    <source>
        <dbReference type="EMBL" id="MBO1804111.1"/>
    </source>
</evidence>
<organism evidence="21 22">
    <name type="scientific">Leucobacter ruminantium</name>
    <dbReference type="NCBI Taxonomy" id="1289170"/>
    <lineage>
        <taxon>Bacteria</taxon>
        <taxon>Bacillati</taxon>
        <taxon>Actinomycetota</taxon>
        <taxon>Actinomycetes</taxon>
        <taxon>Micrococcales</taxon>
        <taxon>Microbacteriaceae</taxon>
        <taxon>Leucobacter</taxon>
    </lineage>
</organism>
<name>A0A939RXQ8_9MICO</name>
<feature type="transmembrane region" description="Helical" evidence="19">
    <location>
        <begin position="147"/>
        <end position="164"/>
    </location>
</feature>
<comment type="function">
    <text evidence="16">Member of the two-component regulatory system NreB/NreC involved in the control of dissimilatory nitrate/nitrite reduction in response to oxygen. NreB functions as a direct oxygen sensor histidine kinase which is autophosphorylated, in the absence of oxygen, probably at the conserved histidine residue, and transfers its phosphate group probably to a conserved aspartate residue of NreC. NreB/NreC activates the expression of the nitrate (narGHJI) and nitrite (nir) reductase operons, as well as the putative nitrate transporter gene narT.</text>
</comment>
<dbReference type="InterPro" id="IPR036890">
    <property type="entry name" value="HATPase_C_sf"/>
</dbReference>
<dbReference type="PANTHER" id="PTHR24421:SF10">
    <property type="entry name" value="NITRATE_NITRITE SENSOR PROTEIN NARQ"/>
    <property type="match status" value="1"/>
</dbReference>
<evidence type="ECO:0000256" key="5">
    <source>
        <dbReference type="ARBA" id="ARBA00017322"/>
    </source>
</evidence>
<dbReference type="InterPro" id="IPR004358">
    <property type="entry name" value="Sig_transdc_His_kin-like_C"/>
</dbReference>
<evidence type="ECO:0000259" key="20">
    <source>
        <dbReference type="SMART" id="SM00387"/>
    </source>
</evidence>
<evidence type="ECO:0000313" key="22">
    <source>
        <dbReference type="Proteomes" id="UP000664398"/>
    </source>
</evidence>
<keyword evidence="7" id="KW-0963">Cytoplasm</keyword>
<evidence type="ECO:0000256" key="15">
    <source>
        <dbReference type="ARBA" id="ARBA00023014"/>
    </source>
</evidence>
<sequence>MERGVSVLDEPALRRPGLVRWFAERPRIVDVFVILACAAPTVTALILVPPEPAWLAYLCAAGVAVAFWWRRSHPLAVLLAVVAFATLNPIAAQSTSPAFLESCFALYALASLVRVRTAVLGYLLSEGVILGVSGLAILLGIREEWPAVLFQPASLAALALGAAVRASRSRRTAIEELVAVREEQAAAAERARITAEMHDVVAHSVTVMIALAGGAAAGWEKHPDRARRALDQLGDVGAHALEEMQRILRILRENDADLDRSLESSGHNLPSLEELVEVFRSAGLAVHLVGDGTALGDPSRIEDAPPSGAPRPDPALQTTVYRIVQEALTNALRHARDATYVEVDVSCADDRVTVSVTDNGRGSKPGPSAGAGVGLRAMRERAEAFHGDFVAGPIPTSEAGPGTGWRTRVSIPVGEGFA</sequence>
<comment type="catalytic activity">
    <reaction evidence="1">
        <text>ATP + protein L-histidine = ADP + protein N-phospho-L-histidine.</text>
        <dbReference type="EC" id="2.7.13.3"/>
    </reaction>
</comment>
<evidence type="ECO:0000256" key="16">
    <source>
        <dbReference type="ARBA" id="ARBA00024827"/>
    </source>
</evidence>
<keyword evidence="19" id="KW-0472">Membrane</keyword>
<evidence type="ECO:0000256" key="6">
    <source>
        <dbReference type="ARBA" id="ARBA00022485"/>
    </source>
</evidence>
<keyword evidence="12 21" id="KW-0067">ATP-binding</keyword>
<dbReference type="RefSeq" id="WP_208044607.1">
    <property type="nucleotide sequence ID" value="NZ_JAGDYL010000002.1"/>
</dbReference>
<dbReference type="EMBL" id="JAGDYL010000002">
    <property type="protein sequence ID" value="MBO1804111.1"/>
    <property type="molecule type" value="Genomic_DNA"/>
</dbReference>
<gene>
    <name evidence="21" type="ORF">J4H91_02105</name>
</gene>
<evidence type="ECO:0000256" key="19">
    <source>
        <dbReference type="SAM" id="Phobius"/>
    </source>
</evidence>
<reference evidence="21" key="1">
    <citation type="submission" date="2021-03" db="EMBL/GenBank/DDBJ databases">
        <title>Leucobacter chromiisoli sp. nov., isolated from chromium-containing soil of chemical plant.</title>
        <authorList>
            <person name="Xu Z."/>
        </authorList>
    </citation>
    <scope>NUCLEOTIDE SEQUENCE</scope>
    <source>
        <strain evidence="21">A2</strain>
    </source>
</reference>
<keyword evidence="11" id="KW-0418">Kinase</keyword>
<accession>A0A939RXQ8</accession>
<keyword evidence="22" id="KW-1185">Reference proteome</keyword>
<feature type="transmembrane region" description="Helical" evidence="19">
    <location>
        <begin position="122"/>
        <end position="141"/>
    </location>
</feature>
<keyword evidence="14" id="KW-0902">Two-component regulatory system</keyword>
<dbReference type="GO" id="GO:0000155">
    <property type="term" value="F:phosphorelay sensor kinase activity"/>
    <property type="evidence" value="ECO:0007669"/>
    <property type="project" value="InterPro"/>
</dbReference>
<dbReference type="SMART" id="SM00387">
    <property type="entry name" value="HATPase_c"/>
    <property type="match status" value="1"/>
</dbReference>
<evidence type="ECO:0000256" key="14">
    <source>
        <dbReference type="ARBA" id="ARBA00023012"/>
    </source>
</evidence>
<evidence type="ECO:0000256" key="1">
    <source>
        <dbReference type="ARBA" id="ARBA00000085"/>
    </source>
</evidence>
<feature type="domain" description="Histidine kinase/HSP90-like ATPase" evidence="20">
    <location>
        <begin position="315"/>
        <end position="415"/>
    </location>
</feature>
<keyword evidence="10" id="KW-0547">Nucleotide-binding</keyword>
<evidence type="ECO:0000256" key="2">
    <source>
        <dbReference type="ARBA" id="ARBA00001966"/>
    </source>
</evidence>
<keyword evidence="13" id="KW-0408">Iron</keyword>
<evidence type="ECO:0000256" key="10">
    <source>
        <dbReference type="ARBA" id="ARBA00022741"/>
    </source>
</evidence>
<feature type="transmembrane region" description="Helical" evidence="19">
    <location>
        <begin position="200"/>
        <end position="219"/>
    </location>
</feature>
<dbReference type="GO" id="GO:0016020">
    <property type="term" value="C:membrane"/>
    <property type="evidence" value="ECO:0007669"/>
    <property type="project" value="InterPro"/>
</dbReference>
<dbReference type="Proteomes" id="UP000664398">
    <property type="component" value="Unassembled WGS sequence"/>
</dbReference>
<feature type="region of interest" description="Disordered" evidence="18">
    <location>
        <begin position="390"/>
        <end position="418"/>
    </location>
</feature>
<dbReference type="EC" id="2.7.13.3" evidence="4"/>
<keyword evidence="19" id="KW-1133">Transmembrane helix</keyword>
<feature type="region of interest" description="Disordered" evidence="18">
    <location>
        <begin position="295"/>
        <end position="314"/>
    </location>
</feature>
<comment type="subcellular location">
    <subcellularLocation>
        <location evidence="3">Cytoplasm</location>
    </subcellularLocation>
</comment>
<dbReference type="GO" id="GO:0005737">
    <property type="term" value="C:cytoplasm"/>
    <property type="evidence" value="ECO:0007669"/>
    <property type="project" value="UniProtKB-SubCell"/>
</dbReference>
<keyword evidence="15" id="KW-0411">Iron-sulfur</keyword>
<dbReference type="Pfam" id="PF07730">
    <property type="entry name" value="HisKA_3"/>
    <property type="match status" value="1"/>
</dbReference>
<dbReference type="InterPro" id="IPR050482">
    <property type="entry name" value="Sensor_HK_TwoCompSys"/>
</dbReference>
<dbReference type="GO" id="GO:0005524">
    <property type="term" value="F:ATP binding"/>
    <property type="evidence" value="ECO:0007669"/>
    <property type="project" value="UniProtKB-KW"/>
</dbReference>
<dbReference type="GO" id="GO:0046983">
    <property type="term" value="F:protein dimerization activity"/>
    <property type="evidence" value="ECO:0007669"/>
    <property type="project" value="InterPro"/>
</dbReference>
<dbReference type="Pfam" id="PF02518">
    <property type="entry name" value="HATPase_c"/>
    <property type="match status" value="1"/>
</dbReference>
<dbReference type="PANTHER" id="PTHR24421">
    <property type="entry name" value="NITRATE/NITRITE SENSOR PROTEIN NARX-RELATED"/>
    <property type="match status" value="1"/>
</dbReference>
<keyword evidence="9" id="KW-0808">Transferase</keyword>
<keyword evidence="19" id="KW-0812">Transmembrane</keyword>
<dbReference type="PRINTS" id="PR00344">
    <property type="entry name" value="BCTRLSENSOR"/>
</dbReference>
<feature type="transmembrane region" description="Helical" evidence="19">
    <location>
        <begin position="54"/>
        <end position="70"/>
    </location>
</feature>
<evidence type="ECO:0000256" key="11">
    <source>
        <dbReference type="ARBA" id="ARBA00022777"/>
    </source>
</evidence>
<keyword evidence="15" id="KW-0479">Metal-binding</keyword>
<keyword evidence="6" id="KW-0004">4Fe-4S</keyword>
<dbReference type="InterPro" id="IPR011712">
    <property type="entry name" value="Sig_transdc_His_kin_sub3_dim/P"/>
</dbReference>
<dbReference type="CDD" id="cd16917">
    <property type="entry name" value="HATPase_UhpB-NarQ-NarX-like"/>
    <property type="match status" value="1"/>
</dbReference>
<comment type="cofactor">
    <cofactor evidence="2">
        <name>[4Fe-4S] cluster</name>
        <dbReference type="ChEBI" id="CHEBI:49883"/>
    </cofactor>
</comment>
<dbReference type="InterPro" id="IPR003594">
    <property type="entry name" value="HATPase_dom"/>
</dbReference>
<protein>
    <recommendedName>
        <fullName evidence="5">Oxygen sensor histidine kinase NreB</fullName>
        <ecNumber evidence="4">2.7.13.3</ecNumber>
    </recommendedName>
    <alternativeName>
        <fullName evidence="17">Nitrogen regulation protein B</fullName>
    </alternativeName>
</protein>
<evidence type="ECO:0000256" key="3">
    <source>
        <dbReference type="ARBA" id="ARBA00004496"/>
    </source>
</evidence>
<evidence type="ECO:0000256" key="17">
    <source>
        <dbReference type="ARBA" id="ARBA00030800"/>
    </source>
</evidence>
<feature type="transmembrane region" description="Helical" evidence="19">
    <location>
        <begin position="28"/>
        <end position="48"/>
    </location>
</feature>
<keyword evidence="8" id="KW-0597">Phosphoprotein</keyword>
<evidence type="ECO:0000256" key="7">
    <source>
        <dbReference type="ARBA" id="ARBA00022490"/>
    </source>
</evidence>
<evidence type="ECO:0000256" key="13">
    <source>
        <dbReference type="ARBA" id="ARBA00023004"/>
    </source>
</evidence>
<dbReference type="GO" id="GO:0051539">
    <property type="term" value="F:4 iron, 4 sulfur cluster binding"/>
    <property type="evidence" value="ECO:0007669"/>
    <property type="project" value="UniProtKB-KW"/>
</dbReference>
<proteinExistence type="predicted"/>
<dbReference type="SUPFAM" id="SSF55874">
    <property type="entry name" value="ATPase domain of HSP90 chaperone/DNA topoisomerase II/histidine kinase"/>
    <property type="match status" value="1"/>
</dbReference>